<dbReference type="InterPro" id="IPR036812">
    <property type="entry name" value="NAD(P)_OxRdtase_dom_sf"/>
</dbReference>
<name>A0A3S9IF68_9ACTN</name>
<gene>
    <name evidence="2" type="ORF">EJC51_01100</name>
</gene>
<evidence type="ECO:0000313" key="2">
    <source>
        <dbReference type="EMBL" id="AZP23024.1"/>
    </source>
</evidence>
<evidence type="ECO:0008006" key="4">
    <source>
        <dbReference type="Google" id="ProtNLM"/>
    </source>
</evidence>
<dbReference type="EMBL" id="CP034463">
    <property type="protein sequence ID" value="AZP23024.1"/>
    <property type="molecule type" value="Genomic_DNA"/>
</dbReference>
<dbReference type="AlphaFoldDB" id="A0A3S9IF68"/>
<dbReference type="Proteomes" id="UP000280197">
    <property type="component" value="Chromosome"/>
</dbReference>
<keyword evidence="3" id="KW-1185">Reference proteome</keyword>
<dbReference type="KEGG" id="saqu:EJC51_01100"/>
<organism evidence="2 3">
    <name type="scientific">Streptomyces aquilus</name>
    <dbReference type="NCBI Taxonomy" id="2548456"/>
    <lineage>
        <taxon>Bacteria</taxon>
        <taxon>Bacillati</taxon>
        <taxon>Actinomycetota</taxon>
        <taxon>Actinomycetes</taxon>
        <taxon>Kitasatosporales</taxon>
        <taxon>Streptomycetaceae</taxon>
        <taxon>Streptomyces</taxon>
    </lineage>
</organism>
<accession>A0A3S9IF68</accession>
<reference evidence="2 3" key="1">
    <citation type="submission" date="2018-12" db="EMBL/GenBank/DDBJ databases">
        <authorList>
            <person name="Li K."/>
        </authorList>
    </citation>
    <scope>NUCLEOTIDE SEQUENCE [LARGE SCALE GENOMIC DNA]</scope>
    <source>
        <strain evidence="3">CR22</strain>
    </source>
</reference>
<evidence type="ECO:0000313" key="3">
    <source>
        <dbReference type="Proteomes" id="UP000280197"/>
    </source>
</evidence>
<feature type="region of interest" description="Disordered" evidence="1">
    <location>
        <begin position="43"/>
        <end position="63"/>
    </location>
</feature>
<protein>
    <recommendedName>
        <fullName evidence="4">NADP-dependent oxidoreductase domain-containing protein</fullName>
    </recommendedName>
</protein>
<sequence>MAWLLAQGKDIVPIPGTNRVHRVEKNTAANDLRLTAGQLARPSSLPAAAGATHTKAGMRLPER</sequence>
<evidence type="ECO:0000256" key="1">
    <source>
        <dbReference type="SAM" id="MobiDB-lite"/>
    </source>
</evidence>
<proteinExistence type="predicted"/>
<dbReference type="Gene3D" id="3.20.20.100">
    <property type="entry name" value="NADP-dependent oxidoreductase domain"/>
    <property type="match status" value="1"/>
</dbReference>
<dbReference type="SUPFAM" id="SSF51430">
    <property type="entry name" value="NAD(P)-linked oxidoreductase"/>
    <property type="match status" value="1"/>
</dbReference>